<organism evidence="2 3">
    <name type="scientific">Hyaloscypha bicolor E</name>
    <dbReference type="NCBI Taxonomy" id="1095630"/>
    <lineage>
        <taxon>Eukaryota</taxon>
        <taxon>Fungi</taxon>
        <taxon>Dikarya</taxon>
        <taxon>Ascomycota</taxon>
        <taxon>Pezizomycotina</taxon>
        <taxon>Leotiomycetes</taxon>
        <taxon>Helotiales</taxon>
        <taxon>Hyaloscyphaceae</taxon>
        <taxon>Hyaloscypha</taxon>
        <taxon>Hyaloscypha bicolor</taxon>
    </lineage>
</organism>
<dbReference type="AlphaFoldDB" id="A0A2J6TGD7"/>
<reference evidence="2 3" key="1">
    <citation type="submission" date="2016-04" db="EMBL/GenBank/DDBJ databases">
        <title>A degradative enzymes factory behind the ericoid mycorrhizal symbiosis.</title>
        <authorList>
            <consortium name="DOE Joint Genome Institute"/>
            <person name="Martino E."/>
            <person name="Morin E."/>
            <person name="Grelet G."/>
            <person name="Kuo A."/>
            <person name="Kohler A."/>
            <person name="Daghino S."/>
            <person name="Barry K."/>
            <person name="Choi C."/>
            <person name="Cichocki N."/>
            <person name="Clum A."/>
            <person name="Copeland A."/>
            <person name="Hainaut M."/>
            <person name="Haridas S."/>
            <person name="Labutti K."/>
            <person name="Lindquist E."/>
            <person name="Lipzen A."/>
            <person name="Khouja H.-R."/>
            <person name="Murat C."/>
            <person name="Ohm R."/>
            <person name="Olson A."/>
            <person name="Spatafora J."/>
            <person name="Veneault-Fourrey C."/>
            <person name="Henrissat B."/>
            <person name="Grigoriev I."/>
            <person name="Martin F."/>
            <person name="Perotto S."/>
        </authorList>
    </citation>
    <scope>NUCLEOTIDE SEQUENCE [LARGE SCALE GENOMIC DNA]</scope>
    <source>
        <strain evidence="2 3">E</strain>
    </source>
</reference>
<feature type="region of interest" description="Disordered" evidence="1">
    <location>
        <begin position="49"/>
        <end position="91"/>
    </location>
</feature>
<dbReference type="GeneID" id="36580273"/>
<dbReference type="OrthoDB" id="3519400at2759"/>
<evidence type="ECO:0000313" key="2">
    <source>
        <dbReference type="EMBL" id="PMD62089.1"/>
    </source>
</evidence>
<dbReference type="STRING" id="1095630.A0A2J6TGD7"/>
<dbReference type="Proteomes" id="UP000235371">
    <property type="component" value="Unassembled WGS sequence"/>
</dbReference>
<feature type="compositionally biased region" description="Low complexity" evidence="1">
    <location>
        <begin position="67"/>
        <end position="78"/>
    </location>
</feature>
<feature type="compositionally biased region" description="Polar residues" evidence="1">
    <location>
        <begin position="79"/>
        <end position="91"/>
    </location>
</feature>
<accession>A0A2J6TGD7</accession>
<sequence>MTARWWAGRDATITAGPPFVPYSHLSCTVINVRESGCAFLPHLLCSESESRKRHTNETEPEGRARTSQHTTHNTQNTSARQTPTQDQQNKAELSVSDLLLGSLPPRLAARHRLTYLVLPTDLIIPTTSFPSKLLPLYYLITGVRTSSNSSSSSSSKEEREVDLHAQSWKLPYSIDDKDLMFDGKPLNLLYEENRYAVEHRQGSREHRGRSRQKK</sequence>
<name>A0A2J6TGD7_9HELO</name>
<feature type="compositionally biased region" description="Basic and acidic residues" evidence="1">
    <location>
        <begin position="55"/>
        <end position="64"/>
    </location>
</feature>
<proteinExistence type="predicted"/>
<evidence type="ECO:0000256" key="1">
    <source>
        <dbReference type="SAM" id="MobiDB-lite"/>
    </source>
</evidence>
<protein>
    <submittedName>
        <fullName evidence="2">Uncharacterized protein</fullName>
    </submittedName>
</protein>
<dbReference type="RefSeq" id="XP_024738993.1">
    <property type="nucleotide sequence ID" value="XM_024872192.1"/>
</dbReference>
<keyword evidence="3" id="KW-1185">Reference proteome</keyword>
<gene>
    <name evidence="2" type="ORF">K444DRAFT_362174</name>
</gene>
<evidence type="ECO:0000313" key="3">
    <source>
        <dbReference type="Proteomes" id="UP000235371"/>
    </source>
</evidence>
<dbReference type="InParanoid" id="A0A2J6TGD7"/>
<dbReference type="EMBL" id="KZ613785">
    <property type="protein sequence ID" value="PMD62089.1"/>
    <property type="molecule type" value="Genomic_DNA"/>
</dbReference>